<keyword evidence="1" id="KW-1133">Transmembrane helix</keyword>
<proteinExistence type="predicted"/>
<evidence type="ECO:0000313" key="3">
    <source>
        <dbReference type="Proteomes" id="UP000544742"/>
    </source>
</evidence>
<dbReference type="InterPro" id="IPR001646">
    <property type="entry name" value="5peptide_repeat"/>
</dbReference>
<dbReference type="RefSeq" id="WP_157863775.1">
    <property type="nucleotide sequence ID" value="NZ_CAJYDL010000001.1"/>
</dbReference>
<protein>
    <recommendedName>
        <fullName evidence="4">Pentapeptide repeat-containing protein</fullName>
    </recommendedName>
</protein>
<dbReference type="Gene3D" id="2.160.20.80">
    <property type="entry name" value="E3 ubiquitin-protein ligase SopA"/>
    <property type="match status" value="1"/>
</dbReference>
<dbReference type="Proteomes" id="UP000544742">
    <property type="component" value="Unassembled WGS sequence"/>
</dbReference>
<name>A0A7K4AJA7_METSH</name>
<dbReference type="EMBL" id="JAAYUN010000141">
    <property type="protein sequence ID" value="NLJ23063.1"/>
    <property type="molecule type" value="Genomic_DNA"/>
</dbReference>
<evidence type="ECO:0008006" key="4">
    <source>
        <dbReference type="Google" id="ProtNLM"/>
    </source>
</evidence>
<accession>A0A7K4AJA7</accession>
<keyword evidence="1" id="KW-0472">Membrane</keyword>
<keyword evidence="1" id="KW-0812">Transmembrane</keyword>
<dbReference type="AlphaFoldDB" id="A0A7K4AJA7"/>
<reference evidence="2 3" key="1">
    <citation type="journal article" date="2020" name="Biotechnol. Biofuels">
        <title>New insights from the biogas microbiome by comprehensive genome-resolved metagenomics of nearly 1600 species originating from multiple anaerobic digesters.</title>
        <authorList>
            <person name="Campanaro S."/>
            <person name="Treu L."/>
            <person name="Rodriguez-R L.M."/>
            <person name="Kovalovszki A."/>
            <person name="Ziels R.M."/>
            <person name="Maus I."/>
            <person name="Zhu X."/>
            <person name="Kougias P.G."/>
            <person name="Basile A."/>
            <person name="Luo G."/>
            <person name="Schluter A."/>
            <person name="Konstantinidis K.T."/>
            <person name="Angelidaki I."/>
        </authorList>
    </citation>
    <scope>NUCLEOTIDE SEQUENCE [LARGE SCALE GENOMIC DNA]</scope>
    <source>
        <strain evidence="2">AS27yjCOA_157</strain>
    </source>
</reference>
<dbReference type="Pfam" id="PF13576">
    <property type="entry name" value="Pentapeptide_3"/>
    <property type="match status" value="1"/>
</dbReference>
<gene>
    <name evidence="2" type="ORF">GX426_08140</name>
</gene>
<evidence type="ECO:0000256" key="1">
    <source>
        <dbReference type="SAM" id="Phobius"/>
    </source>
</evidence>
<feature type="transmembrane region" description="Helical" evidence="1">
    <location>
        <begin position="212"/>
        <end position="229"/>
    </location>
</feature>
<feature type="transmembrane region" description="Helical" evidence="1">
    <location>
        <begin position="278"/>
        <end position="301"/>
    </location>
</feature>
<comment type="caution">
    <text evidence="2">The sequence shown here is derived from an EMBL/GenBank/DDBJ whole genome shotgun (WGS) entry which is preliminary data.</text>
</comment>
<evidence type="ECO:0000313" key="2">
    <source>
        <dbReference type="EMBL" id="NLJ23063.1"/>
    </source>
</evidence>
<dbReference type="GeneID" id="10461772"/>
<organism evidence="2 3">
    <name type="scientific">Methanothrix soehngenii</name>
    <name type="common">Methanosaeta concilii</name>
    <dbReference type="NCBI Taxonomy" id="2223"/>
    <lineage>
        <taxon>Archaea</taxon>
        <taxon>Methanobacteriati</taxon>
        <taxon>Methanobacteriota</taxon>
        <taxon>Stenosarchaea group</taxon>
        <taxon>Methanomicrobia</taxon>
        <taxon>Methanotrichales</taxon>
        <taxon>Methanotrichaceae</taxon>
        <taxon>Methanothrix</taxon>
    </lineage>
</organism>
<sequence>MTHNERSRDMSALAHVLASRIEIRNSVFLGRVNFINSIFREPLDLSGSTFRQEASFSSATFLAMVSFASAHFQEDALFDGTAFMKTADCSAASFQREITFAGASINKMRLSRAQISGQLSLQNAEFNRLEARWPVLCNHLRYDGETYLSLARNYRNLEWFEDADDCYYHYRRASQAGKSFAIREGENRKINWSKLLDGLAWISCGYGVRPRYTVFLSCFFILLFAFLYWQGMGIVVEPLNGSEYLQGQNEELTFLDNLYFSAMVFTAKTQVKWYPVGVYRYLATLEFILGWLLLALFLVSLGRTMIR</sequence>